<reference evidence="3 4" key="1">
    <citation type="submission" date="2022-05" db="EMBL/GenBank/DDBJ databases">
        <authorList>
            <consortium name="Genoscope - CEA"/>
            <person name="William W."/>
        </authorList>
    </citation>
    <scope>NUCLEOTIDE SEQUENCE [LARGE SCALE GENOMIC DNA]</scope>
</reference>
<evidence type="ECO:0000313" key="4">
    <source>
        <dbReference type="Proteomes" id="UP001159405"/>
    </source>
</evidence>
<dbReference type="SUPFAM" id="SSF52980">
    <property type="entry name" value="Restriction endonuclease-like"/>
    <property type="match status" value="1"/>
</dbReference>
<feature type="region of interest" description="Disordered" evidence="1">
    <location>
        <begin position="79"/>
        <end position="106"/>
    </location>
</feature>
<dbReference type="EMBL" id="CALNXK010000060">
    <property type="protein sequence ID" value="CAH3137987.1"/>
    <property type="molecule type" value="Genomic_DNA"/>
</dbReference>
<proteinExistence type="predicted"/>
<dbReference type="PANTHER" id="PTHR47526:SF3">
    <property type="entry name" value="PHD-TYPE DOMAIN-CONTAINING PROTEIN"/>
    <property type="match status" value="1"/>
</dbReference>
<gene>
    <name evidence="3" type="ORF">PLOB_00039877</name>
</gene>
<evidence type="ECO:0000256" key="1">
    <source>
        <dbReference type="SAM" id="MobiDB-lite"/>
    </source>
</evidence>
<dbReference type="CDD" id="cd22343">
    <property type="entry name" value="PDDEXK_lambda_exonuclease-like"/>
    <property type="match status" value="1"/>
</dbReference>
<keyword evidence="4" id="KW-1185">Reference proteome</keyword>
<dbReference type="InterPro" id="IPR011604">
    <property type="entry name" value="PDDEXK-like_dom_sf"/>
</dbReference>
<dbReference type="Proteomes" id="UP001159405">
    <property type="component" value="Unassembled WGS sequence"/>
</dbReference>
<dbReference type="Gene3D" id="3.90.320.10">
    <property type="match status" value="1"/>
</dbReference>
<name>A0ABN8PC81_9CNID</name>
<evidence type="ECO:0000259" key="2">
    <source>
        <dbReference type="Pfam" id="PF09588"/>
    </source>
</evidence>
<accession>A0ABN8PC81</accession>
<dbReference type="Pfam" id="PF09588">
    <property type="entry name" value="YqaJ"/>
    <property type="match status" value="1"/>
</dbReference>
<sequence length="648" mass="73186">MAACALTEDDIPGASLAGREPASLKNEELRFWLKCRGDSLKGLKTKALLVKRVEEYIKSGHDRNIVDPDPNKIYTKRKEHNAAASKDVGASVSGESQPAQPKYPSDGWSTDLTKMPFFTRAEMNEHVSKSGKNIDSSTSTHSVPTSVRKATTFLKDEYLKEILAASDESNFYFKSHCHHSFRKNDPPHNLKMALCIVSGKVKHAYCTCVAGAVGFCNHVLALMMKVCLFTVYQCKSVSDLDNQDDMQPKQACTSMLQQWHRKGRGDTIAPQPAMEVVVNKTRQDLHRSSSREPGVRCLLYEARTQQSIKSQSAVEQKLVERLKAANPKMALAQIMEPSSERSKLFETKFGKSPQGSYASYQLSTTEDNFKVHCNISSVPRVDPGHTNTVPINAYPRFPLDRAREQFVVPEELAAVEKALLEKLCVDEEKINDIETKTREQSNCEEWKQERRLRFTASNFGLISARKRHHENFVNSLLHPKPFTSRYTNHGIKYEPVALEQYQKYMHSIRRPVKVLKSGLVVSLDAPYLGASPDGKVIDNGCSIAFGLSEVKCPETKFLVTPLDACSDSNFFLENVNGEPKLKRGHKYYTQVQGLMGVTGAQWCDFIVYTSKGMSIERIPFDREYWNNLKRTLKSYYFTHFLPKAAREP</sequence>
<organism evidence="3 4">
    <name type="scientific">Porites lobata</name>
    <dbReference type="NCBI Taxonomy" id="104759"/>
    <lineage>
        <taxon>Eukaryota</taxon>
        <taxon>Metazoa</taxon>
        <taxon>Cnidaria</taxon>
        <taxon>Anthozoa</taxon>
        <taxon>Hexacorallia</taxon>
        <taxon>Scleractinia</taxon>
        <taxon>Fungiina</taxon>
        <taxon>Poritidae</taxon>
        <taxon>Porites</taxon>
    </lineage>
</organism>
<comment type="caution">
    <text evidence="3">The sequence shown here is derived from an EMBL/GenBank/DDBJ whole genome shotgun (WGS) entry which is preliminary data.</text>
</comment>
<evidence type="ECO:0000313" key="3">
    <source>
        <dbReference type="EMBL" id="CAH3137987.1"/>
    </source>
</evidence>
<dbReference type="InterPro" id="IPR011335">
    <property type="entry name" value="Restrct_endonuc-II-like"/>
</dbReference>
<feature type="domain" description="YqaJ viral recombinase" evidence="2">
    <location>
        <begin position="445"/>
        <end position="601"/>
    </location>
</feature>
<dbReference type="InterPro" id="IPR019080">
    <property type="entry name" value="YqaJ_viral_recombinase"/>
</dbReference>
<dbReference type="PANTHER" id="PTHR47526">
    <property type="entry name" value="ATP-DEPENDENT DNA HELICASE"/>
    <property type="match status" value="1"/>
</dbReference>
<protein>
    <recommendedName>
        <fullName evidence="2">YqaJ viral recombinase domain-containing protein</fullName>
    </recommendedName>
</protein>